<evidence type="ECO:0000313" key="2">
    <source>
        <dbReference type="Proteomes" id="UP000616769"/>
    </source>
</evidence>
<dbReference type="Proteomes" id="UP000616769">
    <property type="component" value="Unassembled WGS sequence"/>
</dbReference>
<comment type="caution">
    <text evidence="1">The sequence shown here is derived from an EMBL/GenBank/DDBJ whole genome shotgun (WGS) entry which is preliminary data.</text>
</comment>
<dbReference type="EMBL" id="JXLN01005020">
    <property type="protein sequence ID" value="KPM03427.1"/>
    <property type="molecule type" value="Genomic_DNA"/>
</dbReference>
<protein>
    <submittedName>
        <fullName evidence="1">Uncharacterized protein</fullName>
    </submittedName>
</protein>
<organism evidence="1 2">
    <name type="scientific">Sarcoptes scabiei</name>
    <name type="common">Itch mite</name>
    <name type="synonym">Acarus scabiei</name>
    <dbReference type="NCBI Taxonomy" id="52283"/>
    <lineage>
        <taxon>Eukaryota</taxon>
        <taxon>Metazoa</taxon>
        <taxon>Ecdysozoa</taxon>
        <taxon>Arthropoda</taxon>
        <taxon>Chelicerata</taxon>
        <taxon>Arachnida</taxon>
        <taxon>Acari</taxon>
        <taxon>Acariformes</taxon>
        <taxon>Sarcoptiformes</taxon>
        <taxon>Astigmata</taxon>
        <taxon>Psoroptidia</taxon>
        <taxon>Sarcoptoidea</taxon>
        <taxon>Sarcoptidae</taxon>
        <taxon>Sarcoptinae</taxon>
        <taxon>Sarcoptes</taxon>
    </lineage>
</organism>
<proteinExistence type="predicted"/>
<accession>A0A131ZXN4</accession>
<dbReference type="VEuPathDB" id="VectorBase:SSCA004610"/>
<name>A0A131ZXN4_SARSC</name>
<sequence>MTLSMQEFRYEIDCYALDRTKARGPRLIPLIDSFKTDVHCLIEFKDNDFGPSMDRSWSSIISSL</sequence>
<evidence type="ECO:0000313" key="1">
    <source>
        <dbReference type="EMBL" id="KPM03427.1"/>
    </source>
</evidence>
<dbReference type="AlphaFoldDB" id="A0A131ZXN4"/>
<gene>
    <name evidence="1" type="ORF">QR98_0018580</name>
</gene>
<reference evidence="1 2" key="1">
    <citation type="journal article" date="2015" name="Parasit. Vectors">
        <title>Draft genome of the scabies mite.</title>
        <authorList>
            <person name="Rider S.D.Jr."/>
            <person name="Morgan M.S."/>
            <person name="Arlian L.G."/>
        </authorList>
    </citation>
    <scope>NUCLEOTIDE SEQUENCE [LARGE SCALE GENOMIC DNA]</scope>
    <source>
        <strain evidence="1">Arlian Lab</strain>
    </source>
</reference>